<protein>
    <recommendedName>
        <fullName evidence="9">FYVE-type domain-containing protein</fullName>
    </recommendedName>
</protein>
<dbReference type="Gene3D" id="3.30.530.20">
    <property type="match status" value="1"/>
</dbReference>
<comment type="caution">
    <text evidence="7">The sequence shown here is derived from an EMBL/GenBank/DDBJ whole genome shotgun (WGS) entry which is preliminary data.</text>
</comment>
<dbReference type="EMBL" id="VJMJ01000089">
    <property type="protein sequence ID" value="KAF0736194.1"/>
    <property type="molecule type" value="Genomic_DNA"/>
</dbReference>
<dbReference type="PROSITE" id="PS50178">
    <property type="entry name" value="ZF_FYVE"/>
    <property type="match status" value="1"/>
</dbReference>
<feature type="domain" description="FYVE-type" evidence="6">
    <location>
        <begin position="268"/>
        <end position="323"/>
    </location>
</feature>
<dbReference type="SUPFAM" id="SSF57903">
    <property type="entry name" value="FYVE/PHD zinc finger"/>
    <property type="match status" value="1"/>
</dbReference>
<dbReference type="AlphaFoldDB" id="A0A6G0X8I4"/>
<evidence type="ECO:0000259" key="5">
    <source>
        <dbReference type="PROSITE" id="PS50089"/>
    </source>
</evidence>
<dbReference type="InterPro" id="IPR013083">
    <property type="entry name" value="Znf_RING/FYVE/PHD"/>
</dbReference>
<dbReference type="InterPro" id="IPR023393">
    <property type="entry name" value="START-like_dom_sf"/>
</dbReference>
<dbReference type="Proteomes" id="UP000481153">
    <property type="component" value="Unassembled WGS sequence"/>
</dbReference>
<sequence length="381" mass="42675">MSYDLPRDYFVCPPLSPEEYAYIEALAKRTALDIVEKAQLLGGPIHWKFHSSERDMRIFRGQDAIDGGSLFVGAMEVAGTIEEIIELFRTDTPKHAARFRRRFGKGVSEAITLYSLRDTPQERVAVKWQGFKSPLSLVRPRDNCVLECMHGFSMPDGRRGWVRGWKSVKIACCPDLEDSLGFVRMLNHGSGLVFMESSTKSGAVDVLNVGHADMRVGKSEWILDKLQTRQFLTHAAYLRRCRSILHLNKYLCEDRLALTPFAVVLDPIHAAKECFNCSHPLHRWSKKTACLKCGHIMCRRCNLEWQVDDRAVLVCTACVCKVTPASPKAFTSVYHTTSPSSASSGAGWTNDLPQEWTVGSSVETTGAWIVDHPSIPSSSPR</sequence>
<dbReference type="VEuPathDB" id="FungiDB:AeMF1_012708"/>
<feature type="domain" description="RING-type" evidence="5">
    <location>
        <begin position="274"/>
        <end position="318"/>
    </location>
</feature>
<dbReference type="InterPro" id="IPR011011">
    <property type="entry name" value="Znf_FYVE_PHD"/>
</dbReference>
<dbReference type="PANTHER" id="PTHR13510">
    <property type="entry name" value="FYVE-FINGER-CONTAINING RAB5 EFFECTOR PROTEIN RABENOSYN-5-RELATED"/>
    <property type="match status" value="1"/>
</dbReference>
<evidence type="ECO:0000259" key="6">
    <source>
        <dbReference type="PROSITE" id="PS50178"/>
    </source>
</evidence>
<organism evidence="7 8">
    <name type="scientific">Aphanomyces euteiches</name>
    <dbReference type="NCBI Taxonomy" id="100861"/>
    <lineage>
        <taxon>Eukaryota</taxon>
        <taxon>Sar</taxon>
        <taxon>Stramenopiles</taxon>
        <taxon>Oomycota</taxon>
        <taxon>Saprolegniomycetes</taxon>
        <taxon>Saprolegniales</taxon>
        <taxon>Verrucalvaceae</taxon>
        <taxon>Aphanomyces</taxon>
    </lineage>
</organism>
<evidence type="ECO:0000313" key="7">
    <source>
        <dbReference type="EMBL" id="KAF0736194.1"/>
    </source>
</evidence>
<dbReference type="InterPro" id="IPR052727">
    <property type="entry name" value="Rab4/Rab5_effector"/>
</dbReference>
<evidence type="ECO:0000256" key="2">
    <source>
        <dbReference type="ARBA" id="ARBA00022771"/>
    </source>
</evidence>
<keyword evidence="3" id="KW-0862">Zinc</keyword>
<dbReference type="Gene3D" id="3.30.40.10">
    <property type="entry name" value="Zinc/RING finger domain, C3HC4 (zinc finger)"/>
    <property type="match status" value="1"/>
</dbReference>
<reference evidence="7 8" key="1">
    <citation type="submission" date="2019-07" db="EMBL/GenBank/DDBJ databases">
        <title>Genomics analysis of Aphanomyces spp. identifies a new class of oomycete effector associated with host adaptation.</title>
        <authorList>
            <person name="Gaulin E."/>
        </authorList>
    </citation>
    <scope>NUCLEOTIDE SEQUENCE [LARGE SCALE GENOMIC DNA]</scope>
    <source>
        <strain evidence="7 8">ATCC 201684</strain>
    </source>
</reference>
<gene>
    <name evidence="7" type="ORF">Ae201684_007217</name>
</gene>
<evidence type="ECO:0000256" key="4">
    <source>
        <dbReference type="PROSITE-ProRule" id="PRU00175"/>
    </source>
</evidence>
<keyword evidence="8" id="KW-1185">Reference proteome</keyword>
<evidence type="ECO:0000256" key="1">
    <source>
        <dbReference type="ARBA" id="ARBA00022723"/>
    </source>
</evidence>
<proteinExistence type="predicted"/>
<dbReference type="InterPro" id="IPR017455">
    <property type="entry name" value="Znf_FYVE-rel"/>
</dbReference>
<keyword evidence="1" id="KW-0479">Metal-binding</keyword>
<dbReference type="InterPro" id="IPR001841">
    <property type="entry name" value="Znf_RING"/>
</dbReference>
<evidence type="ECO:0008006" key="9">
    <source>
        <dbReference type="Google" id="ProtNLM"/>
    </source>
</evidence>
<dbReference type="PROSITE" id="PS50089">
    <property type="entry name" value="ZF_RING_2"/>
    <property type="match status" value="1"/>
</dbReference>
<keyword evidence="2 4" id="KW-0863">Zinc-finger</keyword>
<name>A0A6G0X8I4_9STRA</name>
<dbReference type="GO" id="GO:0008270">
    <property type="term" value="F:zinc ion binding"/>
    <property type="evidence" value="ECO:0007669"/>
    <property type="project" value="UniProtKB-KW"/>
</dbReference>
<accession>A0A6G0X8I4</accession>
<dbReference type="PANTHER" id="PTHR13510:SF44">
    <property type="entry name" value="RABENOSYN-5"/>
    <property type="match status" value="1"/>
</dbReference>
<evidence type="ECO:0000256" key="3">
    <source>
        <dbReference type="ARBA" id="ARBA00022833"/>
    </source>
</evidence>
<evidence type="ECO:0000313" key="8">
    <source>
        <dbReference type="Proteomes" id="UP000481153"/>
    </source>
</evidence>
<dbReference type="SUPFAM" id="SSF55961">
    <property type="entry name" value="Bet v1-like"/>
    <property type="match status" value="1"/>
</dbReference>